<dbReference type="SUPFAM" id="SSF75011">
    <property type="entry name" value="3-carboxy-cis,cis-mucoante lactonizing enzyme"/>
    <property type="match status" value="1"/>
</dbReference>
<dbReference type="EMBL" id="MU006096">
    <property type="protein sequence ID" value="KAF2838960.1"/>
    <property type="molecule type" value="Genomic_DNA"/>
</dbReference>
<accession>A0A9P4SAC4</accession>
<sequence>LILIAVVPWSINATKHHLFAGTLLNDGYIYALEFDDIAATLKMTKRNAAVKPHGWIAFDHKKQNIYGSAINTTKFASYRIVNENTLEHESTVDVPAGCDNGQTIYVLASPNPPYDVYGSLFPGPSPCGLALPVTSSGALSTSFPPQTFRYRNETGVHGTALTEDGKFLYTADYSANAIWTHRIERGTGKVKFVKRTEAHGKDVEPRHVAVRGGGGKGKGGRLYVLAEKSNEVVDYTLDRKTGTPKFVKAWGLLPRGANNSAFWSAEVATTASGNYLWATARHRSGGRGHISLFALDSSSGAITGLADRKQTTTEGGIANSASPATWAGGDEWMALTDWRNNGSGGVEVWRAMGLDGKRGKIKIESVARVEPDEDDCCANVIW</sequence>
<feature type="non-terminal residue" evidence="2">
    <location>
        <position position="1"/>
    </location>
</feature>
<proteinExistence type="inferred from homology"/>
<dbReference type="InterPro" id="IPR019405">
    <property type="entry name" value="Lactonase_7-beta_prop"/>
</dbReference>
<feature type="non-terminal residue" evidence="2">
    <location>
        <position position="382"/>
    </location>
</feature>
<reference evidence="2" key="1">
    <citation type="journal article" date="2020" name="Stud. Mycol.">
        <title>101 Dothideomycetes genomes: a test case for predicting lifestyles and emergence of pathogens.</title>
        <authorList>
            <person name="Haridas S."/>
            <person name="Albert R."/>
            <person name="Binder M."/>
            <person name="Bloem J."/>
            <person name="Labutti K."/>
            <person name="Salamov A."/>
            <person name="Andreopoulos B."/>
            <person name="Baker S."/>
            <person name="Barry K."/>
            <person name="Bills G."/>
            <person name="Bluhm B."/>
            <person name="Cannon C."/>
            <person name="Castanera R."/>
            <person name="Culley D."/>
            <person name="Daum C."/>
            <person name="Ezra D."/>
            <person name="Gonzalez J."/>
            <person name="Henrissat B."/>
            <person name="Kuo A."/>
            <person name="Liang C."/>
            <person name="Lipzen A."/>
            <person name="Lutzoni F."/>
            <person name="Magnuson J."/>
            <person name="Mondo S."/>
            <person name="Nolan M."/>
            <person name="Ohm R."/>
            <person name="Pangilinan J."/>
            <person name="Park H.-J."/>
            <person name="Ramirez L."/>
            <person name="Alfaro M."/>
            <person name="Sun H."/>
            <person name="Tritt A."/>
            <person name="Yoshinaga Y."/>
            <person name="Zwiers L.-H."/>
            <person name="Turgeon B."/>
            <person name="Goodwin S."/>
            <person name="Spatafora J."/>
            <person name="Crous P."/>
            <person name="Grigoriev I."/>
        </authorList>
    </citation>
    <scope>NUCLEOTIDE SEQUENCE</scope>
    <source>
        <strain evidence="2">CBS 101060</strain>
    </source>
</reference>
<name>A0A9P4SAC4_9PEZI</name>
<dbReference type="InterPro" id="IPR050282">
    <property type="entry name" value="Cycloisomerase_2"/>
</dbReference>
<keyword evidence="3" id="KW-1185">Reference proteome</keyword>
<dbReference type="Proteomes" id="UP000799429">
    <property type="component" value="Unassembled WGS sequence"/>
</dbReference>
<evidence type="ECO:0000256" key="1">
    <source>
        <dbReference type="ARBA" id="ARBA00005564"/>
    </source>
</evidence>
<dbReference type="OrthoDB" id="1715191at2759"/>
<gene>
    <name evidence="2" type="ORF">M501DRAFT_913515</name>
</gene>
<dbReference type="InterPro" id="IPR015943">
    <property type="entry name" value="WD40/YVTN_repeat-like_dom_sf"/>
</dbReference>
<dbReference type="AlphaFoldDB" id="A0A9P4SAC4"/>
<comment type="caution">
    <text evidence="2">The sequence shown here is derived from an EMBL/GenBank/DDBJ whole genome shotgun (WGS) entry which is preliminary data.</text>
</comment>
<evidence type="ECO:0000313" key="3">
    <source>
        <dbReference type="Proteomes" id="UP000799429"/>
    </source>
</evidence>
<protein>
    <submittedName>
        <fullName evidence="2">3-carboxy-cis,cis-mucoante lactonizing enzyme</fullName>
    </submittedName>
</protein>
<dbReference type="PANTHER" id="PTHR30344:SF4">
    <property type="entry name" value="CYCLASE, PUTATIVE (AFU_ORTHOLOGUE AFUA_6G11580)-RELATED"/>
    <property type="match status" value="1"/>
</dbReference>
<organism evidence="2 3">
    <name type="scientific">Patellaria atrata CBS 101060</name>
    <dbReference type="NCBI Taxonomy" id="1346257"/>
    <lineage>
        <taxon>Eukaryota</taxon>
        <taxon>Fungi</taxon>
        <taxon>Dikarya</taxon>
        <taxon>Ascomycota</taxon>
        <taxon>Pezizomycotina</taxon>
        <taxon>Dothideomycetes</taxon>
        <taxon>Dothideomycetes incertae sedis</taxon>
        <taxon>Patellariales</taxon>
        <taxon>Patellariaceae</taxon>
        <taxon>Patellaria</taxon>
    </lineage>
</organism>
<dbReference type="Gene3D" id="2.130.10.10">
    <property type="entry name" value="YVTN repeat-like/Quinoprotein amine dehydrogenase"/>
    <property type="match status" value="1"/>
</dbReference>
<evidence type="ECO:0000313" key="2">
    <source>
        <dbReference type="EMBL" id="KAF2838960.1"/>
    </source>
</evidence>
<comment type="similarity">
    <text evidence="1">Belongs to the cycloisomerase 2 family.</text>
</comment>
<dbReference type="PANTHER" id="PTHR30344">
    <property type="entry name" value="6-PHOSPHOGLUCONOLACTONASE-RELATED"/>
    <property type="match status" value="1"/>
</dbReference>
<dbReference type="Pfam" id="PF10282">
    <property type="entry name" value="Lactonase"/>
    <property type="match status" value="1"/>
</dbReference>
<dbReference type="GO" id="GO:0017057">
    <property type="term" value="F:6-phosphogluconolactonase activity"/>
    <property type="evidence" value="ECO:0007669"/>
    <property type="project" value="TreeGrafter"/>
</dbReference>